<feature type="region of interest" description="Disordered" evidence="1">
    <location>
        <begin position="57"/>
        <end position="86"/>
    </location>
</feature>
<accession>A0A5P1EFF7</accession>
<sequence length="184" mass="20509">MMVPESVVQTISQKFEQELTKKFEAQKADLVHGFVELLIETLGQTIDPTAIARLVARTTSPEEANSTRNRDRPQLPRSSHHPLNEACPFRPKVRTWLGVQTGPDWASACLGPWKSLGFRAKPSSELGFRSAQCNPHRDLLYPTRKMARPEYPSPGLARPGLVQTVKKLTIRPGGPDTVGFRLSK</sequence>
<protein>
    <submittedName>
        <fullName evidence="2">Uncharacterized protein</fullName>
    </submittedName>
</protein>
<name>A0A5P1EFF7_ASPOF</name>
<reference evidence="3" key="1">
    <citation type="journal article" date="2017" name="Nat. Commun.">
        <title>The asparagus genome sheds light on the origin and evolution of a young Y chromosome.</title>
        <authorList>
            <person name="Harkess A."/>
            <person name="Zhou J."/>
            <person name="Xu C."/>
            <person name="Bowers J.E."/>
            <person name="Van der Hulst R."/>
            <person name="Ayyampalayam S."/>
            <person name="Mercati F."/>
            <person name="Riccardi P."/>
            <person name="McKain M.R."/>
            <person name="Kakrana A."/>
            <person name="Tang H."/>
            <person name="Ray J."/>
            <person name="Groenendijk J."/>
            <person name="Arikit S."/>
            <person name="Mathioni S.M."/>
            <person name="Nakano M."/>
            <person name="Shan H."/>
            <person name="Telgmann-Rauber A."/>
            <person name="Kanno A."/>
            <person name="Yue Z."/>
            <person name="Chen H."/>
            <person name="Li W."/>
            <person name="Chen Y."/>
            <person name="Xu X."/>
            <person name="Zhang Y."/>
            <person name="Luo S."/>
            <person name="Chen H."/>
            <person name="Gao J."/>
            <person name="Mao Z."/>
            <person name="Pires J.C."/>
            <person name="Luo M."/>
            <person name="Kudrna D."/>
            <person name="Wing R.A."/>
            <person name="Meyers B.C."/>
            <person name="Yi K."/>
            <person name="Kong H."/>
            <person name="Lavrijsen P."/>
            <person name="Sunseri F."/>
            <person name="Falavigna A."/>
            <person name="Ye Y."/>
            <person name="Leebens-Mack J.H."/>
            <person name="Chen G."/>
        </authorList>
    </citation>
    <scope>NUCLEOTIDE SEQUENCE [LARGE SCALE GENOMIC DNA]</scope>
    <source>
        <strain evidence="3">cv. DH0086</strain>
    </source>
</reference>
<proteinExistence type="predicted"/>
<feature type="compositionally biased region" description="Polar residues" evidence="1">
    <location>
        <begin position="57"/>
        <end position="67"/>
    </location>
</feature>
<dbReference type="Gramene" id="ONK64625">
    <property type="protein sequence ID" value="ONK64625"/>
    <property type="gene ID" value="A4U43_C07F28120"/>
</dbReference>
<dbReference type="EMBL" id="CM007387">
    <property type="protein sequence ID" value="ONK64625.1"/>
    <property type="molecule type" value="Genomic_DNA"/>
</dbReference>
<keyword evidence="3" id="KW-1185">Reference proteome</keyword>
<evidence type="ECO:0000313" key="2">
    <source>
        <dbReference type="EMBL" id="ONK64625.1"/>
    </source>
</evidence>
<evidence type="ECO:0000313" key="3">
    <source>
        <dbReference type="Proteomes" id="UP000243459"/>
    </source>
</evidence>
<dbReference type="AlphaFoldDB" id="A0A5P1EFF7"/>
<organism evidence="2 3">
    <name type="scientific">Asparagus officinalis</name>
    <name type="common">Garden asparagus</name>
    <dbReference type="NCBI Taxonomy" id="4686"/>
    <lineage>
        <taxon>Eukaryota</taxon>
        <taxon>Viridiplantae</taxon>
        <taxon>Streptophyta</taxon>
        <taxon>Embryophyta</taxon>
        <taxon>Tracheophyta</taxon>
        <taxon>Spermatophyta</taxon>
        <taxon>Magnoliopsida</taxon>
        <taxon>Liliopsida</taxon>
        <taxon>Asparagales</taxon>
        <taxon>Asparagaceae</taxon>
        <taxon>Asparagoideae</taxon>
        <taxon>Asparagus</taxon>
    </lineage>
</organism>
<gene>
    <name evidence="2" type="ORF">A4U43_C07F28120</name>
</gene>
<evidence type="ECO:0000256" key="1">
    <source>
        <dbReference type="SAM" id="MobiDB-lite"/>
    </source>
</evidence>
<dbReference type="Proteomes" id="UP000243459">
    <property type="component" value="Chromosome 7"/>
</dbReference>